<protein>
    <recommendedName>
        <fullName evidence="3">Death domain-containing protein</fullName>
    </recommendedName>
</protein>
<dbReference type="STRING" id="400682.A0A1X7TA11"/>
<sequence length="1177" mass="134931">MCKTDLIITFKVSWNQDTTTLKEFEDFLSTAFQIHEIYIRLRVVRQSLLTFVCSIPNWLLEEITEYVNKRKDHLISKGVVEVTIDGAVIFNVEGGYAALVFYEPNDTMTFTAVLSNQLPALLKFIEEHHPFAEVDLIHYFRFKSLHGFIELNLFEKPPTGWTVKPFVKPCRLYQDDIDKFNGIDDSVPSCCLMSICGLFDPKTKPVLHYPVFLNGIECPVILSIHRVVKSTIPTSSTISYTGIVYYERKEEDKYLVAFVVAKNLQSLVKYIEDQCPLAKIVKLVNFDFNSSLGYIKLNFSFTSEEKSFTQWTAEPESCKLYQSDVDNFDDALDYPPSCLISFYGSPDAAQFLQYSLSLEGLADNVTLSIDFTLNQLSDEVSYIGLVYYEWKLTEYLMTFIAGKKGTKLIQYVEEYHPLAEIDQIFTFSFSSPHGFIELVFDISQDDSCEGWTLYQKDIDRFDDFKCPIPPCCLISVHGSPGAVPMLHYSIPLKGVATNAAICINRSLQLEKAVVKLIDQLHSLEVTLKEEVLKKDGEIAASKKKLYDSLEKQSVIAKEKQDLSERVLALIKEQGLPKQPESLKLLDYNVSMLEIVLQPMEDLWFQLGHQLKVEASLLSDIQETNDAKEQMRSLLQYCSDKGVTMMQLEEALEALDQKSLIPALQEFSKEHFTESNKKLELELKETKVALDACKFKQQEQEAVEEMLKAELKLKDEGISKLVKEKSQLSQMINELKQDGIKKQQAFVEQLDKITSEFVKEKSQLLEMINELKDENQIVVKKHVAELILKEKTISEFAKEKSQLLEMINELKQIEMTKQQGFVEQTTLKDKSISQLVEEKSQLLEMISKLQDKNSTEIEKQQSRVEQIQETQLSYDEPLESRLESIKQSELEAISYAGLIYYEERGIENLVTFTAARSLINLPEFVKRRRPYAEMGQCVYFHIRYDYEYIELIFDAPQDEPFTGWTIKPHMKPCRLYRQDIDNFDEFEYPLPPSCLISVYASTSPDTVPTLHYSIQLEGVVDPVALCINRALKPLAFSSTIASSMASSSAVTGTHNVKDVKKKLKKVLIDHQSSLRTLFQDNPAKLADELFQADIITYEVYQDATFDSMMGSFYSSMSVLNTKYELEEHCSIFLKALFNAQKLLEYKSKLGLDDDHNATPRMIQHDWIKAVGNELNLNH</sequence>
<dbReference type="PANTHER" id="PTHR45615:SF40">
    <property type="entry name" value="MYOSIN HEAVY CHAIN, NON-MUSCLE"/>
    <property type="match status" value="1"/>
</dbReference>
<name>A0A1X7TA11_AMPQE</name>
<evidence type="ECO:0000313" key="2">
    <source>
        <dbReference type="EnsemblMetazoa" id="Aqu2.1.11398_001"/>
    </source>
</evidence>
<evidence type="ECO:0008006" key="3">
    <source>
        <dbReference type="Google" id="ProtNLM"/>
    </source>
</evidence>
<dbReference type="InParanoid" id="A0A1X7TA11"/>
<dbReference type="GO" id="GO:0000146">
    <property type="term" value="F:microfilament motor activity"/>
    <property type="evidence" value="ECO:0007669"/>
    <property type="project" value="TreeGrafter"/>
</dbReference>
<dbReference type="GO" id="GO:0032982">
    <property type="term" value="C:myosin filament"/>
    <property type="evidence" value="ECO:0007669"/>
    <property type="project" value="TreeGrafter"/>
</dbReference>
<dbReference type="GO" id="GO:0016460">
    <property type="term" value="C:myosin II complex"/>
    <property type="evidence" value="ECO:0007669"/>
    <property type="project" value="TreeGrafter"/>
</dbReference>
<evidence type="ECO:0000256" key="1">
    <source>
        <dbReference type="SAM" id="Coils"/>
    </source>
</evidence>
<dbReference type="PANTHER" id="PTHR45615">
    <property type="entry name" value="MYOSIN HEAVY CHAIN, NON-MUSCLE"/>
    <property type="match status" value="1"/>
</dbReference>
<organism evidence="2">
    <name type="scientific">Amphimedon queenslandica</name>
    <name type="common">Sponge</name>
    <dbReference type="NCBI Taxonomy" id="400682"/>
    <lineage>
        <taxon>Eukaryota</taxon>
        <taxon>Metazoa</taxon>
        <taxon>Porifera</taxon>
        <taxon>Demospongiae</taxon>
        <taxon>Heteroscleromorpha</taxon>
        <taxon>Haplosclerida</taxon>
        <taxon>Niphatidae</taxon>
        <taxon>Amphimedon</taxon>
    </lineage>
</organism>
<proteinExistence type="predicted"/>
<dbReference type="GO" id="GO:0005737">
    <property type="term" value="C:cytoplasm"/>
    <property type="evidence" value="ECO:0007669"/>
    <property type="project" value="TreeGrafter"/>
</dbReference>
<reference evidence="2" key="1">
    <citation type="submission" date="2017-05" db="UniProtKB">
        <authorList>
            <consortium name="EnsemblMetazoa"/>
        </authorList>
    </citation>
    <scope>IDENTIFICATION</scope>
</reference>
<dbReference type="AlphaFoldDB" id="A0A1X7TA11"/>
<dbReference type="EnsemblMetazoa" id="Aqu2.1.11398_001">
    <property type="protein sequence ID" value="Aqu2.1.11398_001"/>
    <property type="gene ID" value="Aqu2.1.11398"/>
</dbReference>
<dbReference type="GO" id="GO:0051015">
    <property type="term" value="F:actin filament binding"/>
    <property type="evidence" value="ECO:0007669"/>
    <property type="project" value="TreeGrafter"/>
</dbReference>
<accession>A0A1X7TA11</accession>
<feature type="coiled-coil region" evidence="1">
    <location>
        <begin position="668"/>
        <end position="851"/>
    </location>
</feature>
<keyword evidence="1" id="KW-0175">Coiled coil</keyword>